<protein>
    <submittedName>
        <fullName evidence="1">Uncharacterized protein</fullName>
    </submittedName>
</protein>
<dbReference type="Gramene" id="HORVU.MOREX.r3.5HG0525590.1">
    <property type="protein sequence ID" value="HORVU.MOREX.r3.5HG0525590.1.CDS1"/>
    <property type="gene ID" value="HORVU.MOREX.r3.5HG0525590"/>
</dbReference>
<dbReference type="EnsemblPlants" id="HORVU.MOREX.r3.5HG0525590.1">
    <property type="protein sequence ID" value="HORVU.MOREX.r3.5HG0525590.1.CDS1"/>
    <property type="gene ID" value="HORVU.MOREX.r3.5HG0525590"/>
</dbReference>
<sequence length="75" mass="8656">MEQEVRFYKKLKGRAYGELVLSRINNTELTNMKGPPIALTCALHFLKVDTQPRPCLYMFPSTQHPAMIEARYPNS</sequence>
<evidence type="ECO:0000313" key="1">
    <source>
        <dbReference type="EnsemblPlants" id="HORVU.MOREX.r3.5HG0525590.1.CDS1"/>
    </source>
</evidence>
<organism evidence="1 2">
    <name type="scientific">Hordeum vulgare subsp. vulgare</name>
    <name type="common">Domesticated barley</name>
    <dbReference type="NCBI Taxonomy" id="112509"/>
    <lineage>
        <taxon>Eukaryota</taxon>
        <taxon>Viridiplantae</taxon>
        <taxon>Streptophyta</taxon>
        <taxon>Embryophyta</taxon>
        <taxon>Tracheophyta</taxon>
        <taxon>Spermatophyta</taxon>
        <taxon>Magnoliopsida</taxon>
        <taxon>Liliopsida</taxon>
        <taxon>Poales</taxon>
        <taxon>Poaceae</taxon>
        <taxon>BOP clade</taxon>
        <taxon>Pooideae</taxon>
        <taxon>Triticodae</taxon>
        <taxon>Triticeae</taxon>
        <taxon>Hordeinae</taxon>
        <taxon>Hordeum</taxon>
    </lineage>
</organism>
<keyword evidence="2" id="KW-1185">Reference proteome</keyword>
<reference evidence="1" key="2">
    <citation type="submission" date="2020-10" db="EMBL/GenBank/DDBJ databases">
        <authorList>
            <person name="Scholz U."/>
            <person name="Mascher M."/>
            <person name="Fiebig A."/>
        </authorList>
    </citation>
    <scope>NUCLEOTIDE SEQUENCE [LARGE SCALE GENOMIC DNA]</scope>
    <source>
        <strain evidence="1">cv. Morex</strain>
    </source>
</reference>
<reference evidence="2" key="1">
    <citation type="journal article" date="2012" name="Nature">
        <title>A physical, genetic and functional sequence assembly of the barley genome.</title>
        <authorList>
            <consortium name="The International Barley Genome Sequencing Consortium"/>
            <person name="Mayer K.F."/>
            <person name="Waugh R."/>
            <person name="Brown J.W."/>
            <person name="Schulman A."/>
            <person name="Langridge P."/>
            <person name="Platzer M."/>
            <person name="Fincher G.B."/>
            <person name="Muehlbauer G.J."/>
            <person name="Sato K."/>
            <person name="Close T.J."/>
            <person name="Wise R.P."/>
            <person name="Stein N."/>
        </authorList>
    </citation>
    <scope>NUCLEOTIDE SEQUENCE [LARGE SCALE GENOMIC DNA]</scope>
    <source>
        <strain evidence="2">cv. Morex</strain>
    </source>
</reference>
<evidence type="ECO:0000313" key="2">
    <source>
        <dbReference type="Proteomes" id="UP000011116"/>
    </source>
</evidence>
<dbReference type="AlphaFoldDB" id="A0A8I6XUF1"/>
<dbReference type="Proteomes" id="UP000011116">
    <property type="component" value="Chromosome 5H"/>
</dbReference>
<reference evidence="1" key="3">
    <citation type="submission" date="2022-01" db="UniProtKB">
        <authorList>
            <consortium name="EnsemblPlants"/>
        </authorList>
    </citation>
    <scope>IDENTIFICATION</scope>
    <source>
        <strain evidence="1">subsp. vulgare</strain>
    </source>
</reference>
<name>A0A8I6XUF1_HORVV</name>
<proteinExistence type="predicted"/>
<accession>A0A8I6XUF1</accession>
<dbReference type="Gramene" id="HORVU.MOREX.r2.5HG0437000.1">
    <property type="protein sequence ID" value="HORVU.MOREX.r2.5HG0437000.1.CDS.1"/>
    <property type="gene ID" value="HORVU.MOREX.r2.5HG0437000"/>
</dbReference>